<keyword evidence="2" id="KW-1185">Reference proteome</keyword>
<gene>
    <name evidence="1" type="ORF">CJP16_05870</name>
</gene>
<dbReference type="RefSeq" id="WP_101323954.1">
    <property type="nucleotide sequence ID" value="NZ_NQMM01000018.1"/>
</dbReference>
<accession>A0A2N3J4U6</accession>
<name>A0A2N3J4U6_AERSO</name>
<evidence type="ECO:0000313" key="2">
    <source>
        <dbReference type="Proteomes" id="UP000233467"/>
    </source>
</evidence>
<dbReference type="AlphaFoldDB" id="A0A2N3J4U6"/>
<protein>
    <submittedName>
        <fullName evidence="1">Uncharacterized protein</fullName>
    </submittedName>
</protein>
<reference evidence="1 2" key="1">
    <citation type="journal article" date="2017" name="Front. Microbiol.">
        <title>Strong Genomic and Phenotypic Heterogeneity in the Aeromonas sobria Species Complex.</title>
        <authorList>
            <person name="Gauthier J."/>
            <person name="Vincent A.T."/>
            <person name="Charette S.J."/>
            <person name="Derome N."/>
        </authorList>
    </citation>
    <scope>NUCLEOTIDE SEQUENCE [LARGE SCALE GENOMIC DNA]</scope>
    <source>
        <strain evidence="1 2">TM18</strain>
    </source>
</reference>
<proteinExistence type="predicted"/>
<dbReference type="Proteomes" id="UP000233467">
    <property type="component" value="Unassembled WGS sequence"/>
</dbReference>
<evidence type="ECO:0000313" key="1">
    <source>
        <dbReference type="EMBL" id="PKQ81089.1"/>
    </source>
</evidence>
<sequence>MIYLAWTKCPAPTDAEREDPHPIESSMLRVLASNKGLGFLSVFDSDNERAKFIEQMQGNSTAVTPEQARQLMGLGKQDFKTLVVFLQGGDQ</sequence>
<comment type="caution">
    <text evidence="1">The sequence shown here is derived from an EMBL/GenBank/DDBJ whole genome shotgun (WGS) entry which is preliminary data.</text>
</comment>
<organism evidence="1 2">
    <name type="scientific">Aeromonas sobria</name>
    <dbReference type="NCBI Taxonomy" id="646"/>
    <lineage>
        <taxon>Bacteria</taxon>
        <taxon>Pseudomonadati</taxon>
        <taxon>Pseudomonadota</taxon>
        <taxon>Gammaproteobacteria</taxon>
        <taxon>Aeromonadales</taxon>
        <taxon>Aeromonadaceae</taxon>
        <taxon>Aeromonas</taxon>
    </lineage>
</organism>
<dbReference type="EMBL" id="NQMM01000018">
    <property type="protein sequence ID" value="PKQ81089.1"/>
    <property type="molecule type" value="Genomic_DNA"/>
</dbReference>